<dbReference type="Pfam" id="PF12833">
    <property type="entry name" value="HTH_18"/>
    <property type="match status" value="1"/>
</dbReference>
<gene>
    <name evidence="5" type="ORF">KMW28_25045</name>
</gene>
<dbReference type="GO" id="GO:0003700">
    <property type="term" value="F:DNA-binding transcription factor activity"/>
    <property type="evidence" value="ECO:0007669"/>
    <property type="project" value="InterPro"/>
</dbReference>
<dbReference type="PROSITE" id="PS00041">
    <property type="entry name" value="HTH_ARAC_FAMILY_1"/>
    <property type="match status" value="1"/>
</dbReference>
<reference evidence="5 6" key="1">
    <citation type="submission" date="2021-05" db="EMBL/GenBank/DDBJ databases">
        <title>Comparative genomic studies on the polysaccharide-degrading batcterial strains of the Flammeovirga genus.</title>
        <authorList>
            <person name="Zewei F."/>
            <person name="Zheng Z."/>
            <person name="Yu L."/>
            <person name="Ruyue G."/>
            <person name="Yanhong M."/>
            <person name="Yuanyuan C."/>
            <person name="Jingyan G."/>
            <person name="Wenjun H."/>
        </authorList>
    </citation>
    <scope>NUCLEOTIDE SEQUENCE [LARGE SCALE GENOMIC DNA]</scope>
    <source>
        <strain evidence="5 6">NBRC:100898</strain>
    </source>
</reference>
<sequence length="328" mass="38891">MMKQYLFSFEKEINSESIMKNLKHFDEYQHVNNHFWGKGKQGEIDIWWYDDFESEFQIIVFNMSLKEDFHFLDDQKDFDSITFRFFLNLEVVYDQLKIGKENHSNVVVYNSKRSVHTTVPKNQKMTGVTFRITKSFIKKLTKERWDQISDIIGNSENWMIHETLSLEMDRILKDIIILQSGIEGKYGLTLSKSIELITYLLIQIVHHRSNQKAFRIDDDLMVELFKIKDQLLDNLMDPPPITELSQEYGMNIGKLRNNFKKVFGSSPHQFIINERLIEARRLVKNTKMSMSEISDLTGFTDSSHFSKEYRKKYAIAPLKDRKDKSKIL</sequence>
<dbReference type="EMBL" id="CP076133">
    <property type="protein sequence ID" value="QWG04161.1"/>
    <property type="molecule type" value="Genomic_DNA"/>
</dbReference>
<keyword evidence="6" id="KW-1185">Reference proteome</keyword>
<dbReference type="Gene3D" id="1.10.10.60">
    <property type="entry name" value="Homeodomain-like"/>
    <property type="match status" value="1"/>
</dbReference>
<protein>
    <submittedName>
        <fullName evidence="5">Helix-turn-helix domain-containing protein</fullName>
    </submittedName>
</protein>
<dbReference type="KEGG" id="fya:KMW28_25045"/>
<dbReference type="RefSeq" id="WP_169663650.1">
    <property type="nucleotide sequence ID" value="NZ_CP076133.1"/>
</dbReference>
<organism evidence="5 6">
    <name type="scientific">Flammeovirga yaeyamensis</name>
    <dbReference type="NCBI Taxonomy" id="367791"/>
    <lineage>
        <taxon>Bacteria</taxon>
        <taxon>Pseudomonadati</taxon>
        <taxon>Bacteroidota</taxon>
        <taxon>Cytophagia</taxon>
        <taxon>Cytophagales</taxon>
        <taxon>Flammeovirgaceae</taxon>
        <taxon>Flammeovirga</taxon>
    </lineage>
</organism>
<evidence type="ECO:0000256" key="1">
    <source>
        <dbReference type="ARBA" id="ARBA00023015"/>
    </source>
</evidence>
<accession>A0AAX1NAY1</accession>
<dbReference type="Proteomes" id="UP000678679">
    <property type="component" value="Chromosome 2"/>
</dbReference>
<name>A0AAX1NAY1_9BACT</name>
<evidence type="ECO:0000313" key="6">
    <source>
        <dbReference type="Proteomes" id="UP000678679"/>
    </source>
</evidence>
<dbReference type="InterPro" id="IPR053142">
    <property type="entry name" value="PchR_regulatory_protein"/>
</dbReference>
<dbReference type="SMART" id="SM00342">
    <property type="entry name" value="HTH_ARAC"/>
    <property type="match status" value="1"/>
</dbReference>
<evidence type="ECO:0000259" key="4">
    <source>
        <dbReference type="PROSITE" id="PS01124"/>
    </source>
</evidence>
<dbReference type="SUPFAM" id="SSF46689">
    <property type="entry name" value="Homeodomain-like"/>
    <property type="match status" value="2"/>
</dbReference>
<dbReference type="InterPro" id="IPR018062">
    <property type="entry name" value="HTH_AraC-typ_CS"/>
</dbReference>
<feature type="domain" description="HTH araC/xylS-type" evidence="4">
    <location>
        <begin position="225"/>
        <end position="323"/>
    </location>
</feature>
<dbReference type="InterPro" id="IPR018060">
    <property type="entry name" value="HTH_AraC"/>
</dbReference>
<evidence type="ECO:0000256" key="2">
    <source>
        <dbReference type="ARBA" id="ARBA00023125"/>
    </source>
</evidence>
<dbReference type="PROSITE" id="PS01124">
    <property type="entry name" value="HTH_ARAC_FAMILY_2"/>
    <property type="match status" value="1"/>
</dbReference>
<keyword evidence="1" id="KW-0805">Transcription regulation</keyword>
<evidence type="ECO:0000256" key="3">
    <source>
        <dbReference type="ARBA" id="ARBA00023163"/>
    </source>
</evidence>
<keyword evidence="3" id="KW-0804">Transcription</keyword>
<keyword evidence="2" id="KW-0238">DNA-binding</keyword>
<dbReference type="PANTHER" id="PTHR47893">
    <property type="entry name" value="REGULATORY PROTEIN PCHR"/>
    <property type="match status" value="1"/>
</dbReference>
<dbReference type="PANTHER" id="PTHR47893:SF1">
    <property type="entry name" value="REGULATORY PROTEIN PCHR"/>
    <property type="match status" value="1"/>
</dbReference>
<dbReference type="GO" id="GO:0043565">
    <property type="term" value="F:sequence-specific DNA binding"/>
    <property type="evidence" value="ECO:0007669"/>
    <property type="project" value="InterPro"/>
</dbReference>
<dbReference type="InterPro" id="IPR009057">
    <property type="entry name" value="Homeodomain-like_sf"/>
</dbReference>
<evidence type="ECO:0000313" key="5">
    <source>
        <dbReference type="EMBL" id="QWG04161.1"/>
    </source>
</evidence>
<dbReference type="AlphaFoldDB" id="A0AAX1NAY1"/>
<proteinExistence type="predicted"/>